<reference evidence="3 4" key="1">
    <citation type="submission" date="2019-02" db="EMBL/GenBank/DDBJ databases">
        <title>Deep-cultivation of Planctomycetes and their phenomic and genomic characterization uncovers novel biology.</title>
        <authorList>
            <person name="Wiegand S."/>
            <person name="Jogler M."/>
            <person name="Boedeker C."/>
            <person name="Pinto D."/>
            <person name="Vollmers J."/>
            <person name="Rivas-Marin E."/>
            <person name="Kohn T."/>
            <person name="Peeters S.H."/>
            <person name="Heuer A."/>
            <person name="Rast P."/>
            <person name="Oberbeckmann S."/>
            <person name="Bunk B."/>
            <person name="Jeske O."/>
            <person name="Meyerdierks A."/>
            <person name="Storesund J.E."/>
            <person name="Kallscheuer N."/>
            <person name="Luecker S."/>
            <person name="Lage O.M."/>
            <person name="Pohl T."/>
            <person name="Merkel B.J."/>
            <person name="Hornburger P."/>
            <person name="Mueller R.-W."/>
            <person name="Bruemmer F."/>
            <person name="Labrenz M."/>
            <person name="Spormann A.M."/>
            <person name="Op Den Camp H."/>
            <person name="Overmann J."/>
            <person name="Amann R."/>
            <person name="Jetten M.S.M."/>
            <person name="Mascher T."/>
            <person name="Medema M.H."/>
            <person name="Devos D.P."/>
            <person name="Kaster A.-K."/>
            <person name="Ovreas L."/>
            <person name="Rohde M."/>
            <person name="Galperin M.Y."/>
            <person name="Jogler C."/>
        </authorList>
    </citation>
    <scope>NUCLEOTIDE SEQUENCE [LARGE SCALE GENOMIC DNA]</scope>
    <source>
        <strain evidence="3 4">Enr8</strain>
    </source>
</reference>
<keyword evidence="1" id="KW-0472">Membrane</keyword>
<sequence>MTPTRTVSAEADVNLETWTPCKDGSTLTTHQFRLHRPCRLYRSKRTGAAVVEFAIVAPLFFLLVFGMIEYGRMVMVQQVITNASREGARRAVLDGTTTSEVVAAVEEFLDQASVNGPNLQVRVTPDPPGTAENGDPVGVTISVPFSDVSWIPSPMYLGGTTLEAKTVMRREGIK</sequence>
<protein>
    <submittedName>
        <fullName evidence="3">TadE-like protein</fullName>
    </submittedName>
</protein>
<evidence type="ECO:0000256" key="1">
    <source>
        <dbReference type="SAM" id="Phobius"/>
    </source>
</evidence>
<feature type="domain" description="TadE-like" evidence="2">
    <location>
        <begin position="47"/>
        <end position="89"/>
    </location>
</feature>
<proteinExistence type="predicted"/>
<keyword evidence="4" id="KW-1185">Reference proteome</keyword>
<keyword evidence="1" id="KW-0812">Transmembrane</keyword>
<name>A0A5C5UYY2_9BACT</name>
<comment type="caution">
    <text evidence="3">The sequence shown here is derived from an EMBL/GenBank/DDBJ whole genome shotgun (WGS) entry which is preliminary data.</text>
</comment>
<keyword evidence="1" id="KW-1133">Transmembrane helix</keyword>
<evidence type="ECO:0000259" key="2">
    <source>
        <dbReference type="Pfam" id="PF07811"/>
    </source>
</evidence>
<dbReference type="Proteomes" id="UP000318878">
    <property type="component" value="Unassembled WGS sequence"/>
</dbReference>
<accession>A0A5C5UYY2</accession>
<dbReference type="EMBL" id="SJPF01000005">
    <property type="protein sequence ID" value="TWT30873.1"/>
    <property type="molecule type" value="Genomic_DNA"/>
</dbReference>
<organism evidence="3 4">
    <name type="scientific">Blastopirellula retiformator</name>
    <dbReference type="NCBI Taxonomy" id="2527970"/>
    <lineage>
        <taxon>Bacteria</taxon>
        <taxon>Pseudomonadati</taxon>
        <taxon>Planctomycetota</taxon>
        <taxon>Planctomycetia</taxon>
        <taxon>Pirellulales</taxon>
        <taxon>Pirellulaceae</taxon>
        <taxon>Blastopirellula</taxon>
    </lineage>
</organism>
<evidence type="ECO:0000313" key="3">
    <source>
        <dbReference type="EMBL" id="TWT30873.1"/>
    </source>
</evidence>
<gene>
    <name evidence="3" type="ORF">Enr8_43990</name>
</gene>
<feature type="transmembrane region" description="Helical" evidence="1">
    <location>
        <begin position="49"/>
        <end position="68"/>
    </location>
</feature>
<dbReference type="InterPro" id="IPR012495">
    <property type="entry name" value="TadE-like_dom"/>
</dbReference>
<dbReference type="Pfam" id="PF07811">
    <property type="entry name" value="TadE"/>
    <property type="match status" value="1"/>
</dbReference>
<evidence type="ECO:0000313" key="4">
    <source>
        <dbReference type="Proteomes" id="UP000318878"/>
    </source>
</evidence>
<dbReference type="AlphaFoldDB" id="A0A5C5UYY2"/>